<dbReference type="Proteomes" id="UP001177003">
    <property type="component" value="Chromosome 0"/>
</dbReference>
<name>A0AA35XZL6_LACSI</name>
<protein>
    <submittedName>
        <fullName evidence="2">Uncharacterized protein</fullName>
    </submittedName>
</protein>
<dbReference type="AlphaFoldDB" id="A0AA35XZL6"/>
<evidence type="ECO:0000256" key="1">
    <source>
        <dbReference type="SAM" id="MobiDB-lite"/>
    </source>
</evidence>
<keyword evidence="3" id="KW-1185">Reference proteome</keyword>
<dbReference type="EMBL" id="OX465086">
    <property type="protein sequence ID" value="CAI9259170.1"/>
    <property type="molecule type" value="Genomic_DNA"/>
</dbReference>
<evidence type="ECO:0000313" key="3">
    <source>
        <dbReference type="Proteomes" id="UP001177003"/>
    </source>
</evidence>
<proteinExistence type="predicted"/>
<feature type="compositionally biased region" description="Basic and acidic residues" evidence="1">
    <location>
        <begin position="95"/>
        <end position="106"/>
    </location>
</feature>
<accession>A0AA35XZL6</accession>
<evidence type="ECO:0000313" key="2">
    <source>
        <dbReference type="EMBL" id="CAI9259170.1"/>
    </source>
</evidence>
<feature type="compositionally biased region" description="Polar residues" evidence="1">
    <location>
        <begin position="79"/>
        <end position="91"/>
    </location>
</feature>
<feature type="region of interest" description="Disordered" evidence="1">
    <location>
        <begin position="1"/>
        <end position="106"/>
    </location>
</feature>
<sequence>MKTKKRWIPLSMPTRFREENTQGTKKKPDRKQNQETAKAEEGKRGTYPEKEDTNRRLLATTRARNWQKISPGRHLVQNPAKNRINSNNATPNDMKPPKDTDQATGTREWKTLKIVFRRMIILETASHMNANIIELVSIGKAQSKKEQEEEKEVILMTWEP</sequence>
<reference evidence="2" key="1">
    <citation type="submission" date="2023-04" db="EMBL/GenBank/DDBJ databases">
        <authorList>
            <person name="Vijverberg K."/>
            <person name="Xiong W."/>
            <person name="Schranz E."/>
        </authorList>
    </citation>
    <scope>NUCLEOTIDE SEQUENCE</scope>
</reference>
<gene>
    <name evidence="2" type="ORF">LSALG_LOCUS75</name>
</gene>
<feature type="compositionally biased region" description="Basic and acidic residues" evidence="1">
    <location>
        <begin position="30"/>
        <end position="55"/>
    </location>
</feature>
<organism evidence="2 3">
    <name type="scientific">Lactuca saligna</name>
    <name type="common">Willowleaf lettuce</name>
    <dbReference type="NCBI Taxonomy" id="75948"/>
    <lineage>
        <taxon>Eukaryota</taxon>
        <taxon>Viridiplantae</taxon>
        <taxon>Streptophyta</taxon>
        <taxon>Embryophyta</taxon>
        <taxon>Tracheophyta</taxon>
        <taxon>Spermatophyta</taxon>
        <taxon>Magnoliopsida</taxon>
        <taxon>eudicotyledons</taxon>
        <taxon>Gunneridae</taxon>
        <taxon>Pentapetalae</taxon>
        <taxon>asterids</taxon>
        <taxon>campanulids</taxon>
        <taxon>Asterales</taxon>
        <taxon>Asteraceae</taxon>
        <taxon>Cichorioideae</taxon>
        <taxon>Cichorieae</taxon>
        <taxon>Lactucinae</taxon>
        <taxon>Lactuca</taxon>
    </lineage>
</organism>